<feature type="region of interest" description="Disordered" evidence="1">
    <location>
        <begin position="124"/>
        <end position="143"/>
    </location>
</feature>
<feature type="compositionally biased region" description="Basic and acidic residues" evidence="1">
    <location>
        <begin position="129"/>
        <end position="143"/>
    </location>
</feature>
<comment type="caution">
    <text evidence="3">The sequence shown here is derived from an EMBL/GenBank/DDBJ whole genome shotgun (WGS) entry which is preliminary data.</text>
</comment>
<protein>
    <recommendedName>
        <fullName evidence="5">TIGR03016 family PEP-CTERM system-associated outer membrane protein</fullName>
    </recommendedName>
</protein>
<dbReference type="EMBL" id="JAGQHS010000148">
    <property type="protein sequence ID" value="MCA9758166.1"/>
    <property type="molecule type" value="Genomic_DNA"/>
</dbReference>
<keyword evidence="2" id="KW-0732">Signal</keyword>
<dbReference type="AlphaFoldDB" id="A0A956SF80"/>
<evidence type="ECO:0000313" key="4">
    <source>
        <dbReference type="Proteomes" id="UP000739538"/>
    </source>
</evidence>
<evidence type="ECO:0000256" key="2">
    <source>
        <dbReference type="SAM" id="SignalP"/>
    </source>
</evidence>
<evidence type="ECO:0000313" key="3">
    <source>
        <dbReference type="EMBL" id="MCA9758166.1"/>
    </source>
</evidence>
<sequence>MTNLRCASVSLVRALASSAAIASSTAVLAFAAILASAVTPVDVLGYEIDYDLSRFRTTDITRNTLVFQGELSPSIYDASIVNVFDRQDRSIRSIHGTGDLTFTRDVDLERRVGSYGAEVRLLGQASTTRSEETTTETDHSTSEGDFLIADRTERWNAVTVDARSMSDQSFYLGDHPFVGFEYDLDYRFRTEDTEKESAFGVHPNTDTQRSEANIRVHRHTLDTFVAGQAGWGRIYDVSYARKALFILEDLGDHGLLKRQVDPTAVEDLANLIRELEKGRVFDSREKRIHDLEGIVGFLENTGLLQNPGVEGIAIVDDNWVYARDAYRGTGTRVTVQQGYGLHYADQSRRTWTASSETSRSDEQTWVDRRHSIRTQIDFERQQPLSQRFQLSHTAELGRNAVLDSDTIEYWGDLRMVLGYHPNSRDYGSITVGLEHLDHERNDSVVEDIIVYDRETAGSVSATWKRLLSMRTSLSLSSYYRYGDTTTIRSETSRTRTAGTGGFGIRFEHYVL</sequence>
<name>A0A956SF80_UNCEI</name>
<organism evidence="3 4">
    <name type="scientific">Eiseniibacteriota bacterium</name>
    <dbReference type="NCBI Taxonomy" id="2212470"/>
    <lineage>
        <taxon>Bacteria</taxon>
        <taxon>Candidatus Eiseniibacteriota</taxon>
    </lineage>
</organism>
<reference evidence="3" key="2">
    <citation type="journal article" date="2021" name="Microbiome">
        <title>Successional dynamics and alternative stable states in a saline activated sludge microbial community over 9 years.</title>
        <authorList>
            <person name="Wang Y."/>
            <person name="Ye J."/>
            <person name="Ju F."/>
            <person name="Liu L."/>
            <person name="Boyd J.A."/>
            <person name="Deng Y."/>
            <person name="Parks D.H."/>
            <person name="Jiang X."/>
            <person name="Yin X."/>
            <person name="Woodcroft B.J."/>
            <person name="Tyson G.W."/>
            <person name="Hugenholtz P."/>
            <person name="Polz M.F."/>
            <person name="Zhang T."/>
        </authorList>
    </citation>
    <scope>NUCLEOTIDE SEQUENCE</scope>
    <source>
        <strain evidence="3">HKST-UBA02</strain>
    </source>
</reference>
<proteinExistence type="predicted"/>
<feature type="chain" id="PRO_5037568193" description="TIGR03016 family PEP-CTERM system-associated outer membrane protein" evidence="2">
    <location>
        <begin position="23"/>
        <end position="511"/>
    </location>
</feature>
<evidence type="ECO:0008006" key="5">
    <source>
        <dbReference type="Google" id="ProtNLM"/>
    </source>
</evidence>
<gene>
    <name evidence="3" type="ORF">KDA27_20395</name>
</gene>
<reference evidence="3" key="1">
    <citation type="submission" date="2020-04" db="EMBL/GenBank/DDBJ databases">
        <authorList>
            <person name="Zhang T."/>
        </authorList>
    </citation>
    <scope>NUCLEOTIDE SEQUENCE</scope>
    <source>
        <strain evidence="3">HKST-UBA02</strain>
    </source>
</reference>
<feature type="signal peptide" evidence="2">
    <location>
        <begin position="1"/>
        <end position="22"/>
    </location>
</feature>
<accession>A0A956SF80</accession>
<dbReference type="Proteomes" id="UP000739538">
    <property type="component" value="Unassembled WGS sequence"/>
</dbReference>
<evidence type="ECO:0000256" key="1">
    <source>
        <dbReference type="SAM" id="MobiDB-lite"/>
    </source>
</evidence>